<dbReference type="Pfam" id="PF00734">
    <property type="entry name" value="CBM_1"/>
    <property type="match status" value="1"/>
</dbReference>
<dbReference type="Pfam" id="PF00331">
    <property type="entry name" value="Glyco_hydro_10"/>
    <property type="match status" value="1"/>
</dbReference>
<dbReference type="Gene3D" id="3.20.20.80">
    <property type="entry name" value="Glycosidases"/>
    <property type="match status" value="1"/>
</dbReference>
<evidence type="ECO:0000256" key="1">
    <source>
        <dbReference type="ARBA" id="ARBA00007495"/>
    </source>
</evidence>
<dbReference type="EC" id="3.2.1.8" evidence="7"/>
<dbReference type="PRINTS" id="PR00134">
    <property type="entry name" value="GLHYDRLASE10"/>
</dbReference>
<dbReference type="GO" id="GO:0000272">
    <property type="term" value="P:polysaccharide catabolic process"/>
    <property type="evidence" value="ECO:0007669"/>
    <property type="project" value="UniProtKB-KW"/>
</dbReference>
<accession>A0A1Y2M833</accession>
<evidence type="ECO:0000256" key="4">
    <source>
        <dbReference type="ARBA" id="ARBA00023277"/>
    </source>
</evidence>
<dbReference type="GO" id="GO:0030248">
    <property type="term" value="F:cellulose binding"/>
    <property type="evidence" value="ECO:0007669"/>
    <property type="project" value="InterPro"/>
</dbReference>
<dbReference type="PROSITE" id="PS51760">
    <property type="entry name" value="GH10_2"/>
    <property type="match status" value="1"/>
</dbReference>
<dbReference type="STRING" id="105696.A0A1Y2M833"/>
<evidence type="ECO:0000256" key="7">
    <source>
        <dbReference type="RuleBase" id="RU361174"/>
    </source>
</evidence>
<dbReference type="InterPro" id="IPR001000">
    <property type="entry name" value="GH10_dom"/>
</dbReference>
<dbReference type="OMA" id="ENCVGVT"/>
<dbReference type="SMART" id="SM00236">
    <property type="entry name" value="fCBD"/>
    <property type="match status" value="1"/>
</dbReference>
<dbReference type="PANTHER" id="PTHR31490">
    <property type="entry name" value="GLYCOSYL HYDROLASE"/>
    <property type="match status" value="1"/>
</dbReference>
<comment type="catalytic activity">
    <reaction evidence="7">
        <text>Endohydrolysis of (1-&gt;4)-beta-D-xylosidic linkages in xylans.</text>
        <dbReference type="EC" id="3.2.1.8"/>
    </reaction>
</comment>
<organism evidence="12 13">
    <name type="scientific">Epicoccum nigrum</name>
    <name type="common">Soil fungus</name>
    <name type="synonym">Epicoccum purpurascens</name>
    <dbReference type="NCBI Taxonomy" id="105696"/>
    <lineage>
        <taxon>Eukaryota</taxon>
        <taxon>Fungi</taxon>
        <taxon>Dikarya</taxon>
        <taxon>Ascomycota</taxon>
        <taxon>Pezizomycotina</taxon>
        <taxon>Dothideomycetes</taxon>
        <taxon>Pleosporomycetidae</taxon>
        <taxon>Pleosporales</taxon>
        <taxon>Pleosporineae</taxon>
        <taxon>Didymellaceae</taxon>
        <taxon>Epicoccum</taxon>
    </lineage>
</organism>
<proteinExistence type="inferred from homology"/>
<evidence type="ECO:0000256" key="2">
    <source>
        <dbReference type="ARBA" id="ARBA00022729"/>
    </source>
</evidence>
<keyword evidence="6 7" id="KW-0624">Polysaccharide degradation</keyword>
<evidence type="ECO:0000313" key="13">
    <source>
        <dbReference type="Proteomes" id="UP000193240"/>
    </source>
</evidence>
<reference evidence="12 13" key="1">
    <citation type="journal article" date="2017" name="Genome Announc.">
        <title>Genome sequence of the saprophytic ascomycete Epicoccum nigrum ICMP 19927 strain isolated from New Zealand.</title>
        <authorList>
            <person name="Fokin M."/>
            <person name="Fleetwood D."/>
            <person name="Weir B.S."/>
            <person name="Villas-Boas S.G."/>
        </authorList>
    </citation>
    <scope>NUCLEOTIDE SEQUENCE [LARGE SCALE GENOMIC DNA]</scope>
    <source>
        <strain evidence="12 13">ICMP 19927</strain>
    </source>
</reference>
<dbReference type="InterPro" id="IPR044846">
    <property type="entry name" value="GH10"/>
</dbReference>
<dbReference type="GO" id="GO:0031176">
    <property type="term" value="F:endo-1,4-beta-xylanase activity"/>
    <property type="evidence" value="ECO:0007669"/>
    <property type="project" value="UniProtKB-EC"/>
</dbReference>
<dbReference type="PROSITE" id="PS51164">
    <property type="entry name" value="CBM1_2"/>
    <property type="match status" value="1"/>
</dbReference>
<feature type="domain" description="GH10" evidence="11">
    <location>
        <begin position="164"/>
        <end position="443"/>
    </location>
</feature>
<protein>
    <recommendedName>
        <fullName evidence="7">Beta-xylanase</fullName>
        <ecNumber evidence="7">3.2.1.8</ecNumber>
    </recommendedName>
</protein>
<name>A0A1Y2M833_EPING</name>
<dbReference type="InterPro" id="IPR000254">
    <property type="entry name" value="CBD"/>
</dbReference>
<dbReference type="InterPro" id="IPR035971">
    <property type="entry name" value="CBD_sf"/>
</dbReference>
<dbReference type="SMART" id="SM00633">
    <property type="entry name" value="Glyco_10"/>
    <property type="match status" value="1"/>
</dbReference>
<feature type="chain" id="PRO_5012305302" description="Beta-xylanase" evidence="9">
    <location>
        <begin position="24"/>
        <end position="445"/>
    </location>
</feature>
<evidence type="ECO:0000256" key="5">
    <source>
        <dbReference type="ARBA" id="ARBA00023295"/>
    </source>
</evidence>
<dbReference type="SUPFAM" id="SSF51445">
    <property type="entry name" value="(Trans)glycosidases"/>
    <property type="match status" value="1"/>
</dbReference>
<sequence length="445" mass="46169">MHIRGSSLYFTVVGLSQTSAVLAAVQPWGQCGGNGFTGESVCADGAGCTKFNDWYSQCVPGAAGGSAPAVPSAPAPVESSAAPIATGGAPAPSNATAPVAVPTTLQTLVQTPSPVATPADNASSIIVSTSVAKPTSAPVSFANGEECSLDAVFKAKGKKYLGVTADQGTLSKESNAAIIKADFGQVTPENSMKWDATEGTEGKFTLTGADFLVDFASTNGKLVRGHTTVWHSQLPTWVSSISDKTKLESVMKAHITKMLSTYAGKVYAWDVVNEIFNEDGTFRKSVFYNVLGEGFVKTAFETARAADPKAKLYINDYNLDSATYSKTKAMAAKVKEWVAAGVPIDGIGSQSHLSGNWPITDYPAALKLLCSAASECAVTELDIKGASASDYQTAVGACADIENCVGVTVWGVSDKDSWIQGSSPLLFDGSFKAKAAYNGLCKALA</sequence>
<gene>
    <name evidence="12" type="ORF">B5807_01931</name>
</gene>
<evidence type="ECO:0000259" key="10">
    <source>
        <dbReference type="PROSITE" id="PS51164"/>
    </source>
</evidence>
<feature type="signal peptide" evidence="9">
    <location>
        <begin position="1"/>
        <end position="23"/>
    </location>
</feature>
<dbReference type="InParanoid" id="A0A1Y2M833"/>
<evidence type="ECO:0000256" key="9">
    <source>
        <dbReference type="SAM" id="SignalP"/>
    </source>
</evidence>
<evidence type="ECO:0000256" key="3">
    <source>
        <dbReference type="ARBA" id="ARBA00022801"/>
    </source>
</evidence>
<keyword evidence="13" id="KW-1185">Reference proteome</keyword>
<feature type="domain" description="CBM1" evidence="10">
    <location>
        <begin position="23"/>
        <end position="59"/>
    </location>
</feature>
<keyword evidence="5 7" id="KW-0326">Glycosidase</keyword>
<dbReference type="Proteomes" id="UP000193240">
    <property type="component" value="Unassembled WGS sequence"/>
</dbReference>
<evidence type="ECO:0000259" key="11">
    <source>
        <dbReference type="PROSITE" id="PS51760"/>
    </source>
</evidence>
<feature type="region of interest" description="Disordered" evidence="8">
    <location>
        <begin position="67"/>
        <end position="89"/>
    </location>
</feature>
<comment type="similarity">
    <text evidence="1 7">Belongs to the glycosyl hydrolase 10 (cellulase F) family.</text>
</comment>
<dbReference type="PANTHER" id="PTHR31490:SF76">
    <property type="entry name" value="ENDO-1,4-BETA-XYLANASE C"/>
    <property type="match status" value="1"/>
</dbReference>
<evidence type="ECO:0000256" key="8">
    <source>
        <dbReference type="SAM" id="MobiDB-lite"/>
    </source>
</evidence>
<keyword evidence="4 7" id="KW-0119">Carbohydrate metabolism</keyword>
<dbReference type="EMBL" id="KZ107839">
    <property type="protein sequence ID" value="OSS52253.1"/>
    <property type="molecule type" value="Genomic_DNA"/>
</dbReference>
<dbReference type="InterPro" id="IPR017853">
    <property type="entry name" value="GH"/>
</dbReference>
<dbReference type="PROSITE" id="PS00562">
    <property type="entry name" value="CBM1_1"/>
    <property type="match status" value="1"/>
</dbReference>
<dbReference type="SUPFAM" id="SSF57180">
    <property type="entry name" value="Cellulose-binding domain"/>
    <property type="match status" value="1"/>
</dbReference>
<evidence type="ECO:0000313" key="12">
    <source>
        <dbReference type="EMBL" id="OSS52253.1"/>
    </source>
</evidence>
<keyword evidence="2 9" id="KW-0732">Signal</keyword>
<dbReference type="AlphaFoldDB" id="A0A1Y2M833"/>
<evidence type="ECO:0000256" key="6">
    <source>
        <dbReference type="ARBA" id="ARBA00023326"/>
    </source>
</evidence>
<dbReference type="GO" id="GO:0005576">
    <property type="term" value="C:extracellular region"/>
    <property type="evidence" value="ECO:0007669"/>
    <property type="project" value="InterPro"/>
</dbReference>
<keyword evidence="3 7" id="KW-0378">Hydrolase</keyword>